<evidence type="ECO:0000256" key="3">
    <source>
        <dbReference type="ARBA" id="ARBA00022475"/>
    </source>
</evidence>
<evidence type="ECO:0000256" key="7">
    <source>
        <dbReference type="ARBA" id="ARBA00022692"/>
    </source>
</evidence>
<name>A0ABT9M4F9_9THEO</name>
<evidence type="ECO:0000256" key="12">
    <source>
        <dbReference type="SAM" id="Phobius"/>
    </source>
</evidence>
<feature type="transmembrane region" description="Helical" evidence="12">
    <location>
        <begin position="204"/>
        <end position="223"/>
    </location>
</feature>
<feature type="active site" description="Phosphocysteine intermediate; for EIIB activity" evidence="11">
    <location>
        <position position="27"/>
    </location>
</feature>
<dbReference type="SUPFAM" id="SSF55604">
    <property type="entry name" value="Glucose permease domain IIB"/>
    <property type="match status" value="1"/>
</dbReference>
<gene>
    <name evidence="14" type="ORF">J2S24_001503</name>
</gene>
<dbReference type="Gene3D" id="3.30.1360.60">
    <property type="entry name" value="Glucose permease domain IIB"/>
    <property type="match status" value="1"/>
</dbReference>
<dbReference type="CDD" id="cd00212">
    <property type="entry name" value="PTS_IIB_glc"/>
    <property type="match status" value="1"/>
</dbReference>
<evidence type="ECO:0000256" key="8">
    <source>
        <dbReference type="ARBA" id="ARBA00022777"/>
    </source>
</evidence>
<dbReference type="InterPro" id="IPR018113">
    <property type="entry name" value="PTrfase_EIIB_Cys"/>
</dbReference>
<evidence type="ECO:0000256" key="6">
    <source>
        <dbReference type="ARBA" id="ARBA00022683"/>
    </source>
</evidence>
<dbReference type="InterPro" id="IPR050558">
    <property type="entry name" value="PTS_Sugar-Specific_Components"/>
</dbReference>
<comment type="caution">
    <text evidence="14">The sequence shown here is derived from an EMBL/GenBank/DDBJ whole genome shotgun (WGS) entry which is preliminary data.</text>
</comment>
<keyword evidence="10 12" id="KW-0472">Membrane</keyword>
<evidence type="ECO:0000256" key="4">
    <source>
        <dbReference type="ARBA" id="ARBA00022597"/>
    </source>
</evidence>
<dbReference type="InterPro" id="IPR001996">
    <property type="entry name" value="PTS_IIB_1"/>
</dbReference>
<keyword evidence="2" id="KW-0813">Transport</keyword>
<keyword evidence="15" id="KW-1185">Reference proteome</keyword>
<accession>A0ABT9M4F9</accession>
<comment type="subcellular location">
    <subcellularLocation>
        <location evidence="1">Cell membrane</location>
        <topology evidence="1">Multi-pass membrane protein</topology>
    </subcellularLocation>
</comment>
<reference evidence="14 15" key="1">
    <citation type="submission" date="2023-07" db="EMBL/GenBank/DDBJ databases">
        <title>Genomic Encyclopedia of Type Strains, Phase IV (KMG-IV): sequencing the most valuable type-strain genomes for metagenomic binning, comparative biology and taxonomic classification.</title>
        <authorList>
            <person name="Goeker M."/>
        </authorList>
    </citation>
    <scope>NUCLEOTIDE SEQUENCE [LARGE SCALE GENOMIC DNA]</scope>
    <source>
        <strain evidence="14 15">DSM 25963</strain>
    </source>
</reference>
<evidence type="ECO:0000313" key="15">
    <source>
        <dbReference type="Proteomes" id="UP001223886"/>
    </source>
</evidence>
<evidence type="ECO:0000313" key="14">
    <source>
        <dbReference type="EMBL" id="MDP9751013.1"/>
    </source>
</evidence>
<feature type="transmembrane region" description="Helical" evidence="12">
    <location>
        <begin position="147"/>
        <end position="168"/>
    </location>
</feature>
<dbReference type="EMBL" id="JAURUP010000013">
    <property type="protein sequence ID" value="MDP9751013.1"/>
    <property type="molecule type" value="Genomic_DNA"/>
</dbReference>
<keyword evidence="5" id="KW-0808">Transferase</keyword>
<feature type="transmembrane region" description="Helical" evidence="12">
    <location>
        <begin position="115"/>
        <end position="135"/>
    </location>
</feature>
<dbReference type="Proteomes" id="UP001223886">
    <property type="component" value="Unassembled WGS sequence"/>
</dbReference>
<dbReference type="Pfam" id="PF02378">
    <property type="entry name" value="PTS_EIIC"/>
    <property type="match status" value="1"/>
</dbReference>
<protein>
    <submittedName>
        <fullName evidence="14">Glucose-like phosphotransferase system IIB component</fullName>
    </submittedName>
</protein>
<feature type="transmembrane region" description="Helical" evidence="12">
    <location>
        <begin position="180"/>
        <end position="198"/>
    </location>
</feature>
<keyword evidence="6" id="KW-0598">Phosphotransferase system</keyword>
<evidence type="ECO:0000256" key="5">
    <source>
        <dbReference type="ARBA" id="ARBA00022679"/>
    </source>
</evidence>
<dbReference type="PANTHER" id="PTHR30175:SF3">
    <property type="entry name" value="PTS SYSTEM N-ACETYLMURAMIC ACID-SPECIFIC EIIBC COMPONENT"/>
    <property type="match status" value="1"/>
</dbReference>
<dbReference type="PROSITE" id="PS51098">
    <property type="entry name" value="PTS_EIIB_TYPE_1"/>
    <property type="match status" value="1"/>
</dbReference>
<feature type="domain" description="PTS EIIB type-1" evidence="13">
    <location>
        <begin position="5"/>
        <end position="88"/>
    </location>
</feature>
<keyword evidence="9 12" id="KW-1133">Transmembrane helix</keyword>
<evidence type="ECO:0000256" key="10">
    <source>
        <dbReference type="ARBA" id="ARBA00023136"/>
    </source>
</evidence>
<proteinExistence type="predicted"/>
<dbReference type="InterPro" id="IPR003352">
    <property type="entry name" value="PTS_EIIC"/>
</dbReference>
<evidence type="ECO:0000256" key="11">
    <source>
        <dbReference type="PROSITE-ProRule" id="PRU00421"/>
    </source>
</evidence>
<dbReference type="PROSITE" id="PS01035">
    <property type="entry name" value="PTS_EIIB_TYPE_1_CYS"/>
    <property type="match status" value="1"/>
</dbReference>
<dbReference type="InterPro" id="IPR036878">
    <property type="entry name" value="Glu_permease_IIB"/>
</dbReference>
<dbReference type="Pfam" id="PF00367">
    <property type="entry name" value="PTS_EIIB"/>
    <property type="match status" value="1"/>
</dbReference>
<evidence type="ECO:0000256" key="9">
    <source>
        <dbReference type="ARBA" id="ARBA00022989"/>
    </source>
</evidence>
<evidence type="ECO:0000256" key="2">
    <source>
        <dbReference type="ARBA" id="ARBA00022448"/>
    </source>
</evidence>
<keyword evidence="3" id="KW-1003">Cell membrane</keyword>
<sequence>MSREKEIAQGIIKELGGKENVISITNCMTRLRVLVKDYDKVNREALGKIDGVIKVNEEGGELQVIVGPGLANKVESEASKILGGTKVGKAEEVKAAISAKNQTPFKLLLRKIASIFIPLIPGLIGGGLILGITNVATKFNWIADKNLLAMLSLLGSTIFTYMGIMVGMNTAKEFGGSPTIGGILAGIIYNPALANITIGGKALVVGRGGIISVLIAAAFASWLEKTLGKECLTV</sequence>
<keyword evidence="4" id="KW-0762">Sugar transport</keyword>
<keyword evidence="8" id="KW-0418">Kinase</keyword>
<keyword evidence="7 12" id="KW-0812">Transmembrane</keyword>
<dbReference type="PANTHER" id="PTHR30175">
    <property type="entry name" value="PHOSPHOTRANSFERASE SYSTEM TRANSPORT PROTEIN"/>
    <property type="match status" value="1"/>
</dbReference>
<evidence type="ECO:0000256" key="1">
    <source>
        <dbReference type="ARBA" id="ARBA00004651"/>
    </source>
</evidence>
<evidence type="ECO:0000259" key="13">
    <source>
        <dbReference type="PROSITE" id="PS51098"/>
    </source>
</evidence>
<organism evidence="14 15">
    <name type="scientific">Thermoanaerobacter pentosaceus</name>
    <dbReference type="NCBI Taxonomy" id="694059"/>
    <lineage>
        <taxon>Bacteria</taxon>
        <taxon>Bacillati</taxon>
        <taxon>Bacillota</taxon>
        <taxon>Clostridia</taxon>
        <taxon>Thermoanaerobacterales</taxon>
        <taxon>Thermoanaerobacteraceae</taxon>
        <taxon>Thermoanaerobacter</taxon>
    </lineage>
</organism>